<evidence type="ECO:0000256" key="1">
    <source>
        <dbReference type="ARBA" id="ARBA00004477"/>
    </source>
</evidence>
<dbReference type="InterPro" id="IPR045033">
    <property type="entry name" value="PILS1/3/4/5/7"/>
</dbReference>
<dbReference type="PANTHER" id="PTHR31651">
    <property type="match status" value="1"/>
</dbReference>
<dbReference type="GO" id="GO:0080162">
    <property type="term" value="P:endoplasmic reticulum to cytosol auxin transport"/>
    <property type="evidence" value="ECO:0007669"/>
    <property type="project" value="InterPro"/>
</dbReference>
<evidence type="ECO:0000256" key="3">
    <source>
        <dbReference type="ARBA" id="ARBA00022692"/>
    </source>
</evidence>
<dbReference type="GO" id="GO:0009734">
    <property type="term" value="P:auxin-activated signaling pathway"/>
    <property type="evidence" value="ECO:0007669"/>
    <property type="project" value="UniProtKB-KW"/>
</dbReference>
<feature type="transmembrane region" description="Helical" evidence="11">
    <location>
        <begin position="6"/>
        <end position="29"/>
    </location>
</feature>
<evidence type="ECO:0000256" key="6">
    <source>
        <dbReference type="ARBA" id="ARBA00023136"/>
    </source>
</evidence>
<feature type="transmembrane region" description="Helical" evidence="11">
    <location>
        <begin position="41"/>
        <end position="61"/>
    </location>
</feature>
<comment type="function">
    <text evidence="8">Involved in cellular auxin homeostasis by regulating auxin metabolism. Regulates intracellular auxin accumulation at the endoplasmic reticulum and thus auxin availability for nuclear auxin signaling.</text>
</comment>
<feature type="transmembrane region" description="Helical" evidence="11">
    <location>
        <begin position="144"/>
        <end position="164"/>
    </location>
</feature>
<keyword evidence="4" id="KW-0256">Endoplasmic reticulum</keyword>
<feature type="compositionally biased region" description="Polar residues" evidence="10">
    <location>
        <begin position="178"/>
        <end position="194"/>
    </location>
</feature>
<feature type="transmembrane region" description="Helical" evidence="11">
    <location>
        <begin position="332"/>
        <end position="354"/>
    </location>
</feature>
<evidence type="ECO:0000256" key="9">
    <source>
        <dbReference type="ARBA" id="ARBA00025752"/>
    </source>
</evidence>
<sequence>MELLQLFITALIPVLKILFITVLGSYLALDRVNILGEDARKHLNTVVFYVFSPALVSSNLARTITPKSIVKLWFMPVNILITFIVGSILGWILLLLTRPPAYLRGIVVGCCAGGNLGFMLLIIVPAVCKEKGSPFGAPDVCHTFAVAYASLSMAIGAMYLWSYVYNIVRISAKRGTQNAHESPERSSTPNQVSCTEPPLSSKESEEVEDNAADQYALPCTAISEENAKMTSLGKVIKQRIMMVFGKLNLKTIFSPSTTGAMVGFVIGLIPQIRKTIDRRWRSSTGGSRHCFFIGSVNSSPYDCRDAAIPSLTLIIGGNLLAGSRGPGIQKSVVVGIIVVRYVALPLAGILVVKGALKFGLVHYDPLYVFVLLLQFSLPPAMNIGIMAQLFGAGEKECSVIMLWAYVFASVTLTFWSAFFMWLVARM</sequence>
<name>A0A6J5UUE1_PRUAR</name>
<gene>
    <name evidence="12" type="ORF">CURHAP_LOCUS30680</name>
</gene>
<evidence type="ECO:0000313" key="13">
    <source>
        <dbReference type="Proteomes" id="UP000507222"/>
    </source>
</evidence>
<keyword evidence="7" id="KW-0927">Auxin signaling pathway</keyword>
<feature type="transmembrane region" description="Helical" evidence="11">
    <location>
        <begin position="101"/>
        <end position="124"/>
    </location>
</feature>
<evidence type="ECO:0000256" key="4">
    <source>
        <dbReference type="ARBA" id="ARBA00022824"/>
    </source>
</evidence>
<evidence type="ECO:0000256" key="5">
    <source>
        <dbReference type="ARBA" id="ARBA00022989"/>
    </source>
</evidence>
<dbReference type="GO" id="GO:0005789">
    <property type="term" value="C:endoplasmic reticulum membrane"/>
    <property type="evidence" value="ECO:0007669"/>
    <property type="project" value="UniProtKB-SubCell"/>
</dbReference>
<dbReference type="InterPro" id="IPR004776">
    <property type="entry name" value="Mem_transp_PIN-like"/>
</dbReference>
<dbReference type="Proteomes" id="UP000507222">
    <property type="component" value="Unassembled WGS sequence"/>
</dbReference>
<evidence type="ECO:0000256" key="7">
    <source>
        <dbReference type="ARBA" id="ARBA00023294"/>
    </source>
</evidence>
<proteinExistence type="inferred from homology"/>
<dbReference type="PANTHER" id="PTHR31651:SF33">
    <property type="entry name" value="PROTEIN PIN-LIKES 1"/>
    <property type="match status" value="1"/>
</dbReference>
<evidence type="ECO:0000256" key="8">
    <source>
        <dbReference type="ARBA" id="ARBA00025100"/>
    </source>
</evidence>
<dbReference type="Pfam" id="PF03547">
    <property type="entry name" value="Mem_trans"/>
    <property type="match status" value="1"/>
</dbReference>
<comment type="subcellular location">
    <subcellularLocation>
        <location evidence="1">Endoplasmic reticulum membrane</location>
        <topology evidence="1">Multi-pass membrane protein</topology>
    </subcellularLocation>
</comment>
<keyword evidence="5 11" id="KW-1133">Transmembrane helix</keyword>
<feature type="transmembrane region" description="Helical" evidence="11">
    <location>
        <begin position="73"/>
        <end position="94"/>
    </location>
</feature>
<feature type="region of interest" description="Disordered" evidence="10">
    <location>
        <begin position="178"/>
        <end position="207"/>
    </location>
</feature>
<accession>A0A6J5UUE1</accession>
<feature type="transmembrane region" description="Helical" evidence="11">
    <location>
        <begin position="247"/>
        <end position="269"/>
    </location>
</feature>
<keyword evidence="6 11" id="KW-0472">Membrane</keyword>
<comment type="similarity">
    <text evidence="9">Belongs to the auxin efflux carrier (TC 2.A.69.2) family.</text>
</comment>
<evidence type="ECO:0000256" key="11">
    <source>
        <dbReference type="SAM" id="Phobius"/>
    </source>
</evidence>
<dbReference type="EMBL" id="CAEKDK010000005">
    <property type="protein sequence ID" value="CAB4278825.1"/>
    <property type="molecule type" value="Genomic_DNA"/>
</dbReference>
<evidence type="ECO:0000313" key="12">
    <source>
        <dbReference type="EMBL" id="CAB4278825.1"/>
    </source>
</evidence>
<reference evidence="12 13" key="1">
    <citation type="submission" date="2020-05" db="EMBL/GenBank/DDBJ databases">
        <authorList>
            <person name="Campoy J."/>
            <person name="Schneeberger K."/>
            <person name="Spophaly S."/>
        </authorList>
    </citation>
    <scope>NUCLEOTIDE SEQUENCE [LARGE SCALE GENOMIC DNA]</scope>
    <source>
        <strain evidence="12">PruArmRojPasFocal</strain>
    </source>
</reference>
<protein>
    <submittedName>
        <fullName evidence="12">Uncharacterized protein</fullName>
    </submittedName>
</protein>
<keyword evidence="2" id="KW-0813">Transport</keyword>
<feature type="transmembrane region" description="Helical" evidence="11">
    <location>
        <begin position="366"/>
        <end position="390"/>
    </location>
</feature>
<organism evidence="12 13">
    <name type="scientific">Prunus armeniaca</name>
    <name type="common">Apricot</name>
    <name type="synonym">Armeniaca vulgaris</name>
    <dbReference type="NCBI Taxonomy" id="36596"/>
    <lineage>
        <taxon>Eukaryota</taxon>
        <taxon>Viridiplantae</taxon>
        <taxon>Streptophyta</taxon>
        <taxon>Embryophyta</taxon>
        <taxon>Tracheophyta</taxon>
        <taxon>Spermatophyta</taxon>
        <taxon>Magnoliopsida</taxon>
        <taxon>eudicotyledons</taxon>
        <taxon>Gunneridae</taxon>
        <taxon>Pentapetalae</taxon>
        <taxon>rosids</taxon>
        <taxon>fabids</taxon>
        <taxon>Rosales</taxon>
        <taxon>Rosaceae</taxon>
        <taxon>Amygdaloideae</taxon>
        <taxon>Amygdaleae</taxon>
        <taxon>Prunus</taxon>
    </lineage>
</organism>
<dbReference type="AlphaFoldDB" id="A0A6J5UUE1"/>
<evidence type="ECO:0000256" key="2">
    <source>
        <dbReference type="ARBA" id="ARBA00022448"/>
    </source>
</evidence>
<evidence type="ECO:0000256" key="10">
    <source>
        <dbReference type="SAM" id="MobiDB-lite"/>
    </source>
</evidence>
<keyword evidence="3 11" id="KW-0812">Transmembrane</keyword>
<feature type="transmembrane region" description="Helical" evidence="11">
    <location>
        <begin position="402"/>
        <end position="424"/>
    </location>
</feature>